<sequence>MADPQSLCDRYSSATYARMKADEARTGAYAAAIQRSVSGRVCLDIGSGALALLAVMAAKAGAARVYAVEANVEAFAAARRTVEAEGLTDRITLIHGYSTSIGALPEPVDVLLHEIIGELAGSEGVVRVLLDARRHARPAALSIPAAAASLLAPCEFPPHEYFAALPHPMLSSPAATALKLPQLPLAAISLAPPQRFEQLDFGEGGPEPSQRRELRFVAARRGVLRGACVHVELRLLDAEATDADVSSAREGSHWPNVLLLLPEEHPVEEGEAIVVATHAELAGEQPRYEFEFFVEEPSATSGEVAAGADASATRRRPLGKIYYPD</sequence>
<proteinExistence type="predicted"/>
<evidence type="ECO:0000313" key="3">
    <source>
        <dbReference type="Proteomes" id="UP001515480"/>
    </source>
</evidence>
<dbReference type="GO" id="GO:0005634">
    <property type="term" value="C:nucleus"/>
    <property type="evidence" value="ECO:0007669"/>
    <property type="project" value="TreeGrafter"/>
</dbReference>
<evidence type="ECO:0000313" key="2">
    <source>
        <dbReference type="EMBL" id="KAL1530910.1"/>
    </source>
</evidence>
<dbReference type="GO" id="GO:0016274">
    <property type="term" value="F:protein-arginine N-methyltransferase activity"/>
    <property type="evidence" value="ECO:0007669"/>
    <property type="project" value="InterPro"/>
</dbReference>
<reference evidence="2 3" key="1">
    <citation type="journal article" date="2024" name="Science">
        <title>Giant polyketide synthase enzymes in the biosynthesis of giant marine polyether toxins.</title>
        <authorList>
            <person name="Fallon T.R."/>
            <person name="Shende V.V."/>
            <person name="Wierzbicki I.H."/>
            <person name="Pendleton A.L."/>
            <person name="Watervoot N.F."/>
            <person name="Auber R.P."/>
            <person name="Gonzalez D.J."/>
            <person name="Wisecaver J.H."/>
            <person name="Moore B.S."/>
        </authorList>
    </citation>
    <scope>NUCLEOTIDE SEQUENCE [LARGE SCALE GENOMIC DNA]</scope>
    <source>
        <strain evidence="2 3">12B1</strain>
    </source>
</reference>
<dbReference type="SUPFAM" id="SSF53335">
    <property type="entry name" value="S-adenosyl-L-methionine-dependent methyltransferases"/>
    <property type="match status" value="1"/>
</dbReference>
<dbReference type="PANTHER" id="PTHR11006">
    <property type="entry name" value="PROTEIN ARGININE N-METHYLTRANSFERASE"/>
    <property type="match status" value="1"/>
</dbReference>
<dbReference type="AlphaFoldDB" id="A0AB34K971"/>
<dbReference type="Gene3D" id="3.40.50.150">
    <property type="entry name" value="Vaccinia Virus protein VP39"/>
    <property type="match status" value="1"/>
</dbReference>
<evidence type="ECO:0008006" key="4">
    <source>
        <dbReference type="Google" id="ProtNLM"/>
    </source>
</evidence>
<dbReference type="PANTHER" id="PTHR11006:SF53">
    <property type="entry name" value="PROTEIN ARGININE N-METHYLTRANSFERASE 3"/>
    <property type="match status" value="1"/>
</dbReference>
<gene>
    <name evidence="2" type="ORF">AB1Y20_001801</name>
</gene>
<dbReference type="EMBL" id="JBGBPQ010000001">
    <property type="protein sequence ID" value="KAL1530910.1"/>
    <property type="molecule type" value="Genomic_DNA"/>
</dbReference>
<dbReference type="InterPro" id="IPR025799">
    <property type="entry name" value="Arg_MeTrfase"/>
</dbReference>
<keyword evidence="3" id="KW-1185">Reference proteome</keyword>
<protein>
    <recommendedName>
        <fullName evidence="4">Protein arginine N-methyltransferase</fullName>
    </recommendedName>
</protein>
<name>A0AB34K971_PRYPA</name>
<dbReference type="InterPro" id="IPR029063">
    <property type="entry name" value="SAM-dependent_MTases_sf"/>
</dbReference>
<accession>A0AB34K971</accession>
<evidence type="ECO:0000256" key="1">
    <source>
        <dbReference type="ARBA" id="ARBA00022691"/>
    </source>
</evidence>
<organism evidence="2 3">
    <name type="scientific">Prymnesium parvum</name>
    <name type="common">Toxic golden alga</name>
    <dbReference type="NCBI Taxonomy" id="97485"/>
    <lineage>
        <taxon>Eukaryota</taxon>
        <taxon>Haptista</taxon>
        <taxon>Haptophyta</taxon>
        <taxon>Prymnesiophyceae</taxon>
        <taxon>Prymnesiales</taxon>
        <taxon>Prymnesiaceae</taxon>
        <taxon>Prymnesium</taxon>
    </lineage>
</organism>
<keyword evidence="1" id="KW-0949">S-adenosyl-L-methionine</keyword>
<dbReference type="Proteomes" id="UP001515480">
    <property type="component" value="Unassembled WGS sequence"/>
</dbReference>
<comment type="caution">
    <text evidence="2">The sequence shown here is derived from an EMBL/GenBank/DDBJ whole genome shotgun (WGS) entry which is preliminary data.</text>
</comment>
<dbReference type="GO" id="GO:0042054">
    <property type="term" value="F:histone methyltransferase activity"/>
    <property type="evidence" value="ECO:0007669"/>
    <property type="project" value="TreeGrafter"/>
</dbReference>